<evidence type="ECO:0000256" key="5">
    <source>
        <dbReference type="SAM" id="Phobius"/>
    </source>
</evidence>
<dbReference type="RefSeq" id="WP_079721340.1">
    <property type="nucleotide sequence ID" value="NZ_FUYY01000004.1"/>
</dbReference>
<sequence length="120" mass="13305">METFKIILQLIVGLGILNVWLLRFNKKTIYRGGEAANMKGEFQAYGLPEKTVYLIGFIKITLGLMLIAGIWLENLVDPAAIGMAAMMIGAIAMHLKIKDSFKQTLPAISLLVICLVILWL</sequence>
<dbReference type="Pfam" id="PF13564">
    <property type="entry name" value="DoxX_2"/>
    <property type="match status" value="1"/>
</dbReference>
<gene>
    <name evidence="6" type="ORF">SAMN05660776_2504</name>
</gene>
<proteinExistence type="predicted"/>
<keyword evidence="7" id="KW-1185">Reference proteome</keyword>
<feature type="transmembrane region" description="Helical" evidence="5">
    <location>
        <begin position="104"/>
        <end position="119"/>
    </location>
</feature>
<dbReference type="InterPro" id="IPR032808">
    <property type="entry name" value="DoxX"/>
</dbReference>
<name>A0A1T5D803_9FLAO</name>
<comment type="subcellular location">
    <subcellularLocation>
        <location evidence="1">Membrane</location>
        <topology evidence="1">Multi-pass membrane protein</topology>
    </subcellularLocation>
</comment>
<evidence type="ECO:0000256" key="2">
    <source>
        <dbReference type="ARBA" id="ARBA00022692"/>
    </source>
</evidence>
<evidence type="ECO:0000256" key="4">
    <source>
        <dbReference type="ARBA" id="ARBA00023136"/>
    </source>
</evidence>
<feature type="transmembrane region" description="Helical" evidence="5">
    <location>
        <begin position="52"/>
        <end position="72"/>
    </location>
</feature>
<protein>
    <submittedName>
        <fullName evidence="6">DoxX-like family protein</fullName>
    </submittedName>
</protein>
<dbReference type="EMBL" id="FUYY01000004">
    <property type="protein sequence ID" value="SKB67805.1"/>
    <property type="molecule type" value="Genomic_DNA"/>
</dbReference>
<dbReference type="GO" id="GO:0016020">
    <property type="term" value="C:membrane"/>
    <property type="evidence" value="ECO:0007669"/>
    <property type="project" value="UniProtKB-SubCell"/>
</dbReference>
<dbReference type="AlphaFoldDB" id="A0A1T5D803"/>
<dbReference type="OrthoDB" id="1493324at2"/>
<accession>A0A1T5D803</accession>
<feature type="transmembrane region" description="Helical" evidence="5">
    <location>
        <begin position="78"/>
        <end position="97"/>
    </location>
</feature>
<reference evidence="7" key="1">
    <citation type="submission" date="2017-02" db="EMBL/GenBank/DDBJ databases">
        <authorList>
            <person name="Varghese N."/>
            <person name="Submissions S."/>
        </authorList>
    </citation>
    <scope>NUCLEOTIDE SEQUENCE [LARGE SCALE GENOMIC DNA]</scope>
    <source>
        <strain evidence="7">DSM 23405</strain>
    </source>
</reference>
<keyword evidence="2 5" id="KW-0812">Transmembrane</keyword>
<keyword evidence="3 5" id="KW-1133">Transmembrane helix</keyword>
<feature type="transmembrane region" description="Helical" evidence="5">
    <location>
        <begin position="6"/>
        <end position="22"/>
    </location>
</feature>
<organism evidence="6 7">
    <name type="scientific">Salegentibacter holothuriorum</name>
    <dbReference type="NCBI Taxonomy" id="241145"/>
    <lineage>
        <taxon>Bacteria</taxon>
        <taxon>Pseudomonadati</taxon>
        <taxon>Bacteroidota</taxon>
        <taxon>Flavobacteriia</taxon>
        <taxon>Flavobacteriales</taxon>
        <taxon>Flavobacteriaceae</taxon>
        <taxon>Salegentibacter</taxon>
    </lineage>
</organism>
<evidence type="ECO:0000313" key="7">
    <source>
        <dbReference type="Proteomes" id="UP000190230"/>
    </source>
</evidence>
<evidence type="ECO:0000256" key="3">
    <source>
        <dbReference type="ARBA" id="ARBA00022989"/>
    </source>
</evidence>
<dbReference type="STRING" id="241145.SAMN05660776_2504"/>
<evidence type="ECO:0000256" key="1">
    <source>
        <dbReference type="ARBA" id="ARBA00004141"/>
    </source>
</evidence>
<evidence type="ECO:0000313" key="6">
    <source>
        <dbReference type="EMBL" id="SKB67805.1"/>
    </source>
</evidence>
<keyword evidence="4 5" id="KW-0472">Membrane</keyword>
<dbReference type="Proteomes" id="UP000190230">
    <property type="component" value="Unassembled WGS sequence"/>
</dbReference>